<dbReference type="PANTHER" id="PTHR10381">
    <property type="entry name" value="ATP-DEPENDENT CLP PROTEASE PROTEOLYTIC SUBUNIT"/>
    <property type="match status" value="1"/>
</dbReference>
<dbReference type="InterPro" id="IPR001907">
    <property type="entry name" value="ClpP"/>
</dbReference>
<dbReference type="Gene3D" id="3.90.226.10">
    <property type="entry name" value="2-enoyl-CoA Hydratase, Chain A, domain 1"/>
    <property type="match status" value="1"/>
</dbReference>
<evidence type="ECO:0000256" key="5">
    <source>
        <dbReference type="ARBA" id="ARBA00022825"/>
    </source>
</evidence>
<evidence type="ECO:0000313" key="7">
    <source>
        <dbReference type="EMBL" id="MBP1907085.1"/>
    </source>
</evidence>
<reference evidence="7 8" key="1">
    <citation type="submission" date="2021-03" db="EMBL/GenBank/DDBJ databases">
        <title>Genomic Encyclopedia of Type Strains, Phase IV (KMG-IV): sequencing the most valuable type-strain genomes for metagenomic binning, comparative biology and taxonomic classification.</title>
        <authorList>
            <person name="Goeker M."/>
        </authorList>
    </citation>
    <scope>NUCLEOTIDE SEQUENCE [LARGE SCALE GENOMIC DNA]</scope>
    <source>
        <strain evidence="7 8">DSM 14349</strain>
    </source>
</reference>
<dbReference type="GO" id="GO:0004252">
    <property type="term" value="F:serine-type endopeptidase activity"/>
    <property type="evidence" value="ECO:0007669"/>
    <property type="project" value="UniProtKB-EC"/>
</dbReference>
<dbReference type="CDD" id="cd07016">
    <property type="entry name" value="S14_ClpP_1"/>
    <property type="match status" value="1"/>
</dbReference>
<organism evidence="7 8">
    <name type="scientific">Paenibacillus turicensis</name>
    <dbReference type="NCBI Taxonomy" id="160487"/>
    <lineage>
        <taxon>Bacteria</taxon>
        <taxon>Bacillati</taxon>
        <taxon>Bacillota</taxon>
        <taxon>Bacilli</taxon>
        <taxon>Bacillales</taxon>
        <taxon>Paenibacillaceae</taxon>
        <taxon>Paenibacillus</taxon>
    </lineage>
</organism>
<gene>
    <name evidence="7" type="ORF">J2Z32_003750</name>
</gene>
<keyword evidence="3 7" id="KW-0645">Protease</keyword>
<dbReference type="PRINTS" id="PR00127">
    <property type="entry name" value="CLPPROTEASEP"/>
</dbReference>
<dbReference type="NCBIfam" id="NF045542">
    <property type="entry name" value="Clp_rel_HeadMat"/>
    <property type="match status" value="1"/>
</dbReference>
<evidence type="ECO:0000256" key="1">
    <source>
        <dbReference type="ARBA" id="ARBA00007039"/>
    </source>
</evidence>
<dbReference type="Proteomes" id="UP001519272">
    <property type="component" value="Unassembled WGS sequence"/>
</dbReference>
<dbReference type="Pfam" id="PF00574">
    <property type="entry name" value="CLP_protease"/>
    <property type="match status" value="1"/>
</dbReference>
<dbReference type="SUPFAM" id="SSF52096">
    <property type="entry name" value="ClpP/crotonase"/>
    <property type="match status" value="1"/>
</dbReference>
<dbReference type="RefSeq" id="WP_210090670.1">
    <property type="nucleotide sequence ID" value="NZ_JAGGKG010000021.1"/>
</dbReference>
<name>A0ABS4FWY4_9BACL</name>
<comment type="caution">
    <text evidence="7">The sequence shown here is derived from an EMBL/GenBank/DDBJ whole genome shotgun (WGS) entry which is preliminary data.</text>
</comment>
<dbReference type="EMBL" id="JAGGKG010000021">
    <property type="protein sequence ID" value="MBP1907085.1"/>
    <property type="molecule type" value="Genomic_DNA"/>
</dbReference>
<accession>A0ABS4FWY4</accession>
<comment type="similarity">
    <text evidence="1 6">Belongs to the peptidase S14 family.</text>
</comment>
<protein>
    <recommendedName>
        <fullName evidence="6">ATP-dependent Clp protease proteolytic subunit</fullName>
    </recommendedName>
</protein>
<proteinExistence type="inferred from homology"/>
<dbReference type="GO" id="GO:0006508">
    <property type="term" value="P:proteolysis"/>
    <property type="evidence" value="ECO:0007669"/>
    <property type="project" value="UniProtKB-KW"/>
</dbReference>
<evidence type="ECO:0000256" key="3">
    <source>
        <dbReference type="ARBA" id="ARBA00022670"/>
    </source>
</evidence>
<evidence type="ECO:0000256" key="4">
    <source>
        <dbReference type="ARBA" id="ARBA00022801"/>
    </source>
</evidence>
<evidence type="ECO:0000256" key="2">
    <source>
        <dbReference type="ARBA" id="ARBA00022490"/>
    </source>
</evidence>
<keyword evidence="5" id="KW-0720">Serine protease</keyword>
<sequence length="255" mass="28406">MKKGQEQKYWNFKASTKEGEGDLYIYGDIVSWQWDDDDTSANSFKRDLDALGDITTLRLYINSPGGSVFEGVTIYNILKRHKARVIVHVDGLAASIASVIAMAGDEIHIPRNAMMMIHNPWTLTWGNAVELRKAADDLDRIGGSMKQTYLDRAGDKLDEPKLTELLDAETWLSAQECYDYGLCDFVGDANQAAACVSDELFAKYHNVPSNLVSKKSNVSNDSKNKGNQEYLERIRQSTALEIQNINSFIGGILNG</sequence>
<evidence type="ECO:0000313" key="8">
    <source>
        <dbReference type="Proteomes" id="UP001519272"/>
    </source>
</evidence>
<dbReference type="InterPro" id="IPR023562">
    <property type="entry name" value="ClpP/TepA"/>
</dbReference>
<dbReference type="InterPro" id="IPR029045">
    <property type="entry name" value="ClpP/crotonase-like_dom_sf"/>
</dbReference>
<evidence type="ECO:0000256" key="6">
    <source>
        <dbReference type="RuleBase" id="RU003567"/>
    </source>
</evidence>
<keyword evidence="4 7" id="KW-0378">Hydrolase</keyword>
<keyword evidence="2" id="KW-0963">Cytoplasm</keyword>
<keyword evidence="8" id="KW-1185">Reference proteome</keyword>
<dbReference type="PANTHER" id="PTHR10381:SF70">
    <property type="entry name" value="ATP-DEPENDENT CLP PROTEASE PROTEOLYTIC SUBUNIT"/>
    <property type="match status" value="1"/>
</dbReference>